<dbReference type="InterPro" id="IPR011989">
    <property type="entry name" value="ARM-like"/>
</dbReference>
<evidence type="ECO:0000313" key="2">
    <source>
        <dbReference type="WBParaSite" id="PSU_v2.g15282.t1"/>
    </source>
</evidence>
<dbReference type="AlphaFoldDB" id="A0A914Y505"/>
<evidence type="ECO:0000313" key="1">
    <source>
        <dbReference type="Proteomes" id="UP000887577"/>
    </source>
</evidence>
<keyword evidence="1" id="KW-1185">Reference proteome</keyword>
<protein>
    <submittedName>
        <fullName evidence="2">Uncharacterized protein</fullName>
    </submittedName>
</protein>
<proteinExistence type="predicted"/>
<accession>A0A914Y505</accession>
<dbReference type="Gene3D" id="1.25.10.10">
    <property type="entry name" value="Leucine-rich Repeat Variant"/>
    <property type="match status" value="1"/>
</dbReference>
<dbReference type="Proteomes" id="UP000887577">
    <property type="component" value="Unplaced"/>
</dbReference>
<dbReference type="SUPFAM" id="SSF48371">
    <property type="entry name" value="ARM repeat"/>
    <property type="match status" value="1"/>
</dbReference>
<name>A0A914Y505_9BILA</name>
<dbReference type="InterPro" id="IPR016024">
    <property type="entry name" value="ARM-type_fold"/>
</dbReference>
<organism evidence="1 2">
    <name type="scientific">Panagrolaimus superbus</name>
    <dbReference type="NCBI Taxonomy" id="310955"/>
    <lineage>
        <taxon>Eukaryota</taxon>
        <taxon>Metazoa</taxon>
        <taxon>Ecdysozoa</taxon>
        <taxon>Nematoda</taxon>
        <taxon>Chromadorea</taxon>
        <taxon>Rhabditida</taxon>
        <taxon>Tylenchina</taxon>
        <taxon>Panagrolaimomorpha</taxon>
        <taxon>Panagrolaimoidea</taxon>
        <taxon>Panagrolaimidae</taxon>
        <taxon>Panagrolaimus</taxon>
    </lineage>
</organism>
<reference evidence="2" key="1">
    <citation type="submission" date="2022-11" db="UniProtKB">
        <authorList>
            <consortium name="WormBaseParasite"/>
        </authorList>
    </citation>
    <scope>IDENTIFICATION</scope>
</reference>
<dbReference type="WBParaSite" id="PSU_v2.g15282.t1">
    <property type="protein sequence ID" value="PSU_v2.g15282.t1"/>
    <property type="gene ID" value="PSU_v2.g15282"/>
</dbReference>
<sequence length="143" mass="16422">MEHIQHLIDCEESYIDDIIEANFVQLFISLQDDGNIDLEVHRNALEFLSNILKFGNFDHALILFEDHFIISIRDLLNHDDSGVKEMTLHCIKNLLEKLSSDYANDARQEIINCGLLVKIKQLQMSPKLCKAANEVMAVFLHAN</sequence>